<dbReference type="CDD" id="cd01335">
    <property type="entry name" value="Radical_SAM"/>
    <property type="match status" value="1"/>
</dbReference>
<dbReference type="InterPro" id="IPR006638">
    <property type="entry name" value="Elp3/MiaA/NifB-like_rSAM"/>
</dbReference>
<dbReference type="AlphaFoldDB" id="A0AAV9UQG8"/>
<feature type="domain" description="Radical SAM core" evidence="10">
    <location>
        <begin position="43"/>
        <end position="263"/>
    </location>
</feature>
<proteinExistence type="predicted"/>
<keyword evidence="9" id="KW-0812">Transmembrane</keyword>
<dbReference type="InterPro" id="IPR007197">
    <property type="entry name" value="rSAM"/>
</dbReference>
<evidence type="ECO:0000256" key="2">
    <source>
        <dbReference type="ARBA" id="ARBA00022485"/>
    </source>
</evidence>
<dbReference type="NCBIfam" id="NF038283">
    <property type="entry name" value="viperin_w_prok"/>
    <property type="match status" value="1"/>
</dbReference>
<dbReference type="InterPro" id="IPR051196">
    <property type="entry name" value="RSAD2/Viperin_antiviral"/>
</dbReference>
<dbReference type="SFLD" id="SFLDG01067">
    <property type="entry name" value="SPASM/twitch_domain_containing"/>
    <property type="match status" value="1"/>
</dbReference>
<dbReference type="EMBL" id="JAVHNQ010000005">
    <property type="protein sequence ID" value="KAK6346550.1"/>
    <property type="molecule type" value="Genomic_DNA"/>
</dbReference>
<protein>
    <recommendedName>
        <fullName evidence="10">Radical SAM core domain-containing protein</fullName>
    </recommendedName>
</protein>
<dbReference type="InterPro" id="IPR058240">
    <property type="entry name" value="rSAM_sf"/>
</dbReference>
<dbReference type="GO" id="GO:0051607">
    <property type="term" value="P:defense response to virus"/>
    <property type="evidence" value="ECO:0007669"/>
    <property type="project" value="UniProtKB-KW"/>
</dbReference>
<evidence type="ECO:0000256" key="7">
    <source>
        <dbReference type="ARBA" id="ARBA00023118"/>
    </source>
</evidence>
<evidence type="ECO:0000256" key="6">
    <source>
        <dbReference type="ARBA" id="ARBA00023014"/>
    </source>
</evidence>
<evidence type="ECO:0000313" key="12">
    <source>
        <dbReference type="Proteomes" id="UP001375240"/>
    </source>
</evidence>
<gene>
    <name evidence="11" type="ORF">TWF696_006674</name>
</gene>
<dbReference type="SMART" id="SM00729">
    <property type="entry name" value="Elp3"/>
    <property type="match status" value="1"/>
</dbReference>
<dbReference type="PROSITE" id="PS51918">
    <property type="entry name" value="RADICAL_SAM"/>
    <property type="match status" value="1"/>
</dbReference>
<evidence type="ECO:0000313" key="11">
    <source>
        <dbReference type="EMBL" id="KAK6346550.1"/>
    </source>
</evidence>
<accession>A0AAV9UQG8</accession>
<dbReference type="Pfam" id="PF04055">
    <property type="entry name" value="Radical_SAM"/>
    <property type="match status" value="1"/>
</dbReference>
<keyword evidence="4" id="KW-0479">Metal-binding</keyword>
<dbReference type="Proteomes" id="UP001375240">
    <property type="component" value="Unassembled WGS sequence"/>
</dbReference>
<evidence type="ECO:0000256" key="9">
    <source>
        <dbReference type="SAM" id="Phobius"/>
    </source>
</evidence>
<keyword evidence="5" id="KW-0408">Iron</keyword>
<comment type="cofactor">
    <cofactor evidence="1">
        <name>[4Fe-4S] cluster</name>
        <dbReference type="ChEBI" id="CHEBI:49883"/>
    </cofactor>
</comment>
<dbReference type="PANTHER" id="PTHR21339:SF0">
    <property type="entry name" value="S-ADENOSYLMETHIONINE-DEPENDENT NUCLEOTIDE DEHYDRATASE RSAD2"/>
    <property type="match status" value="1"/>
</dbReference>
<evidence type="ECO:0000256" key="5">
    <source>
        <dbReference type="ARBA" id="ARBA00023004"/>
    </source>
</evidence>
<evidence type="ECO:0000256" key="4">
    <source>
        <dbReference type="ARBA" id="ARBA00022723"/>
    </source>
</evidence>
<dbReference type="GO" id="GO:0051539">
    <property type="term" value="F:4 iron, 4 sulfur cluster binding"/>
    <property type="evidence" value="ECO:0007669"/>
    <property type="project" value="UniProtKB-KW"/>
</dbReference>
<dbReference type="SFLD" id="SFLDF00318">
    <property type="entry name" value="Viperin"/>
    <property type="match status" value="1"/>
</dbReference>
<evidence type="ECO:0000256" key="8">
    <source>
        <dbReference type="ARBA" id="ARBA00023128"/>
    </source>
</evidence>
<feature type="transmembrane region" description="Helical" evidence="9">
    <location>
        <begin position="6"/>
        <end position="24"/>
    </location>
</feature>
<dbReference type="SFLD" id="SFLDS00029">
    <property type="entry name" value="Radical_SAM"/>
    <property type="match status" value="1"/>
</dbReference>
<name>A0AAV9UQG8_9PEZI</name>
<dbReference type="Gene3D" id="3.20.20.70">
    <property type="entry name" value="Aldolase class I"/>
    <property type="match status" value="1"/>
</dbReference>
<keyword evidence="2" id="KW-0004">4Fe-4S</keyword>
<evidence type="ECO:0000256" key="3">
    <source>
        <dbReference type="ARBA" id="ARBA00022691"/>
    </source>
</evidence>
<dbReference type="InterPro" id="IPR013785">
    <property type="entry name" value="Aldolase_TIM"/>
</dbReference>
<evidence type="ECO:0000259" key="10">
    <source>
        <dbReference type="PROSITE" id="PS51918"/>
    </source>
</evidence>
<keyword evidence="8" id="KW-0496">Mitochondrion</keyword>
<evidence type="ECO:0000256" key="1">
    <source>
        <dbReference type="ARBA" id="ARBA00001966"/>
    </source>
</evidence>
<keyword evidence="7" id="KW-0051">Antiviral defense</keyword>
<keyword evidence="6" id="KW-0411">Iron-sulfur</keyword>
<dbReference type="GO" id="GO:0046872">
    <property type="term" value="F:metal ion binding"/>
    <property type="evidence" value="ECO:0007669"/>
    <property type="project" value="UniProtKB-KW"/>
</dbReference>
<comment type="caution">
    <text evidence="11">The sequence shown here is derived from an EMBL/GenBank/DDBJ whole genome shotgun (WGS) entry which is preliminary data.</text>
</comment>
<keyword evidence="12" id="KW-1185">Reference proteome</keyword>
<organism evidence="11 12">
    <name type="scientific">Orbilia brochopaga</name>
    <dbReference type="NCBI Taxonomy" id="3140254"/>
    <lineage>
        <taxon>Eukaryota</taxon>
        <taxon>Fungi</taxon>
        <taxon>Dikarya</taxon>
        <taxon>Ascomycota</taxon>
        <taxon>Pezizomycotina</taxon>
        <taxon>Orbiliomycetes</taxon>
        <taxon>Orbiliales</taxon>
        <taxon>Orbiliaceae</taxon>
        <taxon>Orbilia</taxon>
    </lineage>
</organism>
<reference evidence="11 12" key="1">
    <citation type="submission" date="2019-10" db="EMBL/GenBank/DDBJ databases">
        <authorList>
            <person name="Palmer J.M."/>
        </authorList>
    </citation>
    <scope>NUCLEOTIDE SEQUENCE [LARGE SCALE GENOMIC DNA]</scope>
    <source>
        <strain evidence="11 12">TWF696</strain>
    </source>
</reference>
<keyword evidence="9" id="KW-1133">Transmembrane helix</keyword>
<dbReference type="GO" id="GO:0003824">
    <property type="term" value="F:catalytic activity"/>
    <property type="evidence" value="ECO:0007669"/>
    <property type="project" value="InterPro"/>
</dbReference>
<keyword evidence="3" id="KW-0949">S-adenosyl-L-methionine</keyword>
<sequence>MHNILIFGALAWAYFILVPWTWLYRKYKNLSFVIQANILKRNIKKPISVNYHFTRRCNYICGFCFHTAKTSHILSLDNAKRGLKLLKDAGMRKLNFAGGEPFLEKEFLGKLIQYCKQELNLESVSVVTNGSLVTEQFMRTYGKYLDIMAVSCDSFDDETNARIGRGTGKHLQYVKRAATLCTKYGIKFKINTVVNRFNWQEDMNAHIQELKPFRWKCFQVLHLEEENGGGSDTMRDVSKFLITGDEFEKFCQRHKHNECFVPEGNNVMVNSYLILDEYMCFLDKDAKVQSKPILEVGVQEALKEVRWDTEQFIARDAIYEWQRDAQGGGTLCGSGEQSKKMD</sequence>
<keyword evidence="9" id="KW-0472">Membrane</keyword>
<dbReference type="SUPFAM" id="SSF102114">
    <property type="entry name" value="Radical SAM enzymes"/>
    <property type="match status" value="1"/>
</dbReference>
<dbReference type="SFLD" id="SFLDG01088">
    <property type="entry name" value="antiviral_proteins"/>
    <property type="match status" value="1"/>
</dbReference>
<dbReference type="PANTHER" id="PTHR21339">
    <property type="entry name" value="RADICAL S-ADENOSYL METHIONINE DOMAIN-CONTAINING PROTEIN 2"/>
    <property type="match status" value="1"/>
</dbReference>